<sequence length="316" mass="33468">MTFDSTSTASDVIAGHDLSGVNAVVTGGAAGLGAETARALASAGARVTLAVRDTARGETAARRIAAETGNPRVEHTELDLASLASVRACAARLLDRGEPLHLLVNNAGVMATPLTFTADGFESQFGINHIGHFALTTALYPVLRAADGARVVVLSSRAHRRGDVDFDDPNYRHRPYDPWESYGQSKSANALFARGLTDRWADAGVTANAVQPGMIMTDLQRHIPRDELIELGWADADGNIITPPGWKTVEQGAATPVWAAVAPELGGIGGRYLDNCAIAEPWTSGGDPPHGHYLPRILDPDLADRLWTLSEKLIAA</sequence>
<dbReference type="Pfam" id="PF00106">
    <property type="entry name" value="adh_short"/>
    <property type="match status" value="1"/>
</dbReference>
<dbReference type="EMBL" id="JBHSIT010000001">
    <property type="protein sequence ID" value="MFC4906081.1"/>
    <property type="molecule type" value="Genomic_DNA"/>
</dbReference>
<name>A0ABV9TRQ5_9ACTN</name>
<keyword evidence="2" id="KW-0560">Oxidoreductase</keyword>
<evidence type="ECO:0000256" key="1">
    <source>
        <dbReference type="ARBA" id="ARBA00006484"/>
    </source>
</evidence>
<dbReference type="Gene3D" id="3.40.50.720">
    <property type="entry name" value="NAD(P)-binding Rossmann-like Domain"/>
    <property type="match status" value="1"/>
</dbReference>
<dbReference type="SUPFAM" id="SSF51735">
    <property type="entry name" value="NAD(P)-binding Rossmann-fold domains"/>
    <property type="match status" value="1"/>
</dbReference>
<dbReference type="InterPro" id="IPR002347">
    <property type="entry name" value="SDR_fam"/>
</dbReference>
<dbReference type="RefSeq" id="WP_378251804.1">
    <property type="nucleotide sequence ID" value="NZ_JBHSIT010000001.1"/>
</dbReference>
<dbReference type="InterPro" id="IPR036291">
    <property type="entry name" value="NAD(P)-bd_dom_sf"/>
</dbReference>
<proteinExistence type="inferred from homology"/>
<dbReference type="PRINTS" id="PR00081">
    <property type="entry name" value="GDHRDH"/>
</dbReference>
<dbReference type="PANTHER" id="PTHR24320:SF148">
    <property type="entry name" value="NAD(P)-BINDING ROSSMANN-FOLD SUPERFAMILY PROTEIN"/>
    <property type="match status" value="1"/>
</dbReference>
<gene>
    <name evidence="3" type="ORF">ACFPCY_02000</name>
</gene>
<keyword evidence="4" id="KW-1185">Reference proteome</keyword>
<comment type="caution">
    <text evidence="3">The sequence shown here is derived from an EMBL/GenBank/DDBJ whole genome shotgun (WGS) entry which is preliminary data.</text>
</comment>
<comment type="similarity">
    <text evidence="1">Belongs to the short-chain dehydrogenases/reductases (SDR) family.</text>
</comment>
<evidence type="ECO:0000313" key="3">
    <source>
        <dbReference type="EMBL" id="MFC4906081.1"/>
    </source>
</evidence>
<dbReference type="CDD" id="cd05327">
    <property type="entry name" value="retinol-DH_like_SDR_c_like"/>
    <property type="match status" value="1"/>
</dbReference>
<organism evidence="3 4">
    <name type="scientific">Actinomadura gamaensis</name>
    <dbReference type="NCBI Taxonomy" id="1763541"/>
    <lineage>
        <taxon>Bacteria</taxon>
        <taxon>Bacillati</taxon>
        <taxon>Actinomycetota</taxon>
        <taxon>Actinomycetes</taxon>
        <taxon>Streptosporangiales</taxon>
        <taxon>Thermomonosporaceae</taxon>
        <taxon>Actinomadura</taxon>
    </lineage>
</organism>
<evidence type="ECO:0000256" key="2">
    <source>
        <dbReference type="ARBA" id="ARBA00023002"/>
    </source>
</evidence>
<dbReference type="PANTHER" id="PTHR24320">
    <property type="entry name" value="RETINOL DEHYDROGENASE"/>
    <property type="match status" value="1"/>
</dbReference>
<accession>A0ABV9TRQ5</accession>
<dbReference type="Proteomes" id="UP001595872">
    <property type="component" value="Unassembled WGS sequence"/>
</dbReference>
<evidence type="ECO:0000313" key="4">
    <source>
        <dbReference type="Proteomes" id="UP001595872"/>
    </source>
</evidence>
<reference evidence="4" key="1">
    <citation type="journal article" date="2019" name="Int. J. Syst. Evol. Microbiol.">
        <title>The Global Catalogue of Microorganisms (GCM) 10K type strain sequencing project: providing services to taxonomists for standard genome sequencing and annotation.</title>
        <authorList>
            <consortium name="The Broad Institute Genomics Platform"/>
            <consortium name="The Broad Institute Genome Sequencing Center for Infectious Disease"/>
            <person name="Wu L."/>
            <person name="Ma J."/>
        </authorList>
    </citation>
    <scope>NUCLEOTIDE SEQUENCE [LARGE SCALE GENOMIC DNA]</scope>
    <source>
        <strain evidence="4">KLKA75</strain>
    </source>
</reference>
<protein>
    <submittedName>
        <fullName evidence="3">SDR family NAD(P)-dependent oxidoreductase</fullName>
    </submittedName>
</protein>